<dbReference type="Proteomes" id="UP001178507">
    <property type="component" value="Unassembled WGS sequence"/>
</dbReference>
<feature type="region of interest" description="Disordered" evidence="1">
    <location>
        <begin position="115"/>
        <end position="139"/>
    </location>
</feature>
<evidence type="ECO:0000313" key="2">
    <source>
        <dbReference type="EMBL" id="CAJ1396898.1"/>
    </source>
</evidence>
<accession>A0AA36J1P5</accession>
<dbReference type="EMBL" id="CAUJNA010003246">
    <property type="protein sequence ID" value="CAJ1396898.1"/>
    <property type="molecule type" value="Genomic_DNA"/>
</dbReference>
<sequence>MEVFREAFPTHILPLLHQAEEGSLAPTRRFQKLEGIVTHWLDGICGLIPEAGGIVCGLITTMVSNGIQYMSNALMNFGVELSTTFLTMIANSSPFFRMLVAQVLDSAQTAVQDNMNTGSSESLENPPEQDTGAVEHGPTGEEHAVAQLSNAERYGSKLLQGFMRDYAWARIVFAAAEPVLVKELAPVMHLLQIIVGQLATAMETELASCKEKVVAFAGLLKKMG</sequence>
<evidence type="ECO:0000256" key="1">
    <source>
        <dbReference type="SAM" id="MobiDB-lite"/>
    </source>
</evidence>
<evidence type="ECO:0000313" key="3">
    <source>
        <dbReference type="Proteomes" id="UP001178507"/>
    </source>
</evidence>
<proteinExistence type="predicted"/>
<gene>
    <name evidence="2" type="ORF">EVOR1521_LOCUS21026</name>
</gene>
<dbReference type="AlphaFoldDB" id="A0AA36J1P5"/>
<reference evidence="2" key="1">
    <citation type="submission" date="2023-08" db="EMBL/GenBank/DDBJ databases">
        <authorList>
            <person name="Chen Y."/>
            <person name="Shah S."/>
            <person name="Dougan E. K."/>
            <person name="Thang M."/>
            <person name="Chan C."/>
        </authorList>
    </citation>
    <scope>NUCLEOTIDE SEQUENCE</scope>
</reference>
<organism evidence="2 3">
    <name type="scientific">Effrenium voratum</name>
    <dbReference type="NCBI Taxonomy" id="2562239"/>
    <lineage>
        <taxon>Eukaryota</taxon>
        <taxon>Sar</taxon>
        <taxon>Alveolata</taxon>
        <taxon>Dinophyceae</taxon>
        <taxon>Suessiales</taxon>
        <taxon>Symbiodiniaceae</taxon>
        <taxon>Effrenium</taxon>
    </lineage>
</organism>
<comment type="caution">
    <text evidence="2">The sequence shown here is derived from an EMBL/GenBank/DDBJ whole genome shotgun (WGS) entry which is preliminary data.</text>
</comment>
<protein>
    <submittedName>
        <fullName evidence="2">Uncharacterized protein</fullName>
    </submittedName>
</protein>
<keyword evidence="3" id="KW-1185">Reference proteome</keyword>
<name>A0AA36J1P5_9DINO</name>